<comment type="caution">
    <text evidence="1">The sequence shown here is derived from an EMBL/GenBank/DDBJ whole genome shotgun (WGS) entry which is preliminary data.</text>
</comment>
<protein>
    <submittedName>
        <fullName evidence="1">Uncharacterized protein</fullName>
    </submittedName>
</protein>
<sequence>MTHCAIVHDIPGRMRLRFACAEAFSAQAPALAHNLATVGIALTSLRPYLPQHPPSGGVSHDSQRH</sequence>
<dbReference type="AlphaFoldDB" id="K6FQ01"/>
<organism evidence="1 2">
    <name type="scientific">Solidesulfovibrio magneticus str. Maddingley MBC34</name>
    <dbReference type="NCBI Taxonomy" id="1206767"/>
    <lineage>
        <taxon>Bacteria</taxon>
        <taxon>Pseudomonadati</taxon>
        <taxon>Thermodesulfobacteriota</taxon>
        <taxon>Desulfovibrionia</taxon>
        <taxon>Desulfovibrionales</taxon>
        <taxon>Desulfovibrionaceae</taxon>
        <taxon>Solidesulfovibrio</taxon>
    </lineage>
</organism>
<gene>
    <name evidence="1" type="ORF">B193_0684</name>
</gene>
<proteinExistence type="predicted"/>
<evidence type="ECO:0000313" key="2">
    <source>
        <dbReference type="Proteomes" id="UP000006272"/>
    </source>
</evidence>
<name>K6FQ01_9BACT</name>
<dbReference type="EMBL" id="ALAO01000061">
    <property type="protein sequence ID" value="EKO40597.1"/>
    <property type="molecule type" value="Genomic_DNA"/>
</dbReference>
<dbReference type="Proteomes" id="UP000006272">
    <property type="component" value="Unassembled WGS sequence"/>
</dbReference>
<accession>K6FQ01</accession>
<dbReference type="PATRIC" id="fig|1206767.3.peg.647"/>
<reference evidence="1 2" key="1">
    <citation type="submission" date="2012-07" db="EMBL/GenBank/DDBJ databases">
        <title>Draft genome sequence of Desulfovibrio magneticus str. Maddingley MBC34 obtained from a metagenomic sequence of a methanogenic enrichment isolated from coal-seam formation water in Victoria, Australia.</title>
        <authorList>
            <person name="Greenfield P."/>
            <person name="Hendry P."/>
            <person name="Li D."/>
            <person name="Rosewarne C.P."/>
            <person name="Tran-Dinh N."/>
            <person name="Elbourne L.D.H."/>
            <person name="Paulsen I.T."/>
            <person name="Midgley D.J."/>
        </authorList>
    </citation>
    <scope>NUCLEOTIDE SEQUENCE [LARGE SCALE GENOMIC DNA]</scope>
    <source>
        <strain evidence="2">Maddingley MBC34</strain>
    </source>
</reference>
<evidence type="ECO:0000313" key="1">
    <source>
        <dbReference type="EMBL" id="EKO40597.1"/>
    </source>
</evidence>